<name>A0A4P9UMM2_METBY</name>
<sequence>MRHTSTLNCFFKLHNYGIVIVLCCLFTNAQAFESDWLPQNLQIHGFLSQGFIHTSDNNFFGKTDDSISTDFRELGINASYRILPELQVAMQVVWRDAGKTDDSNVRIDYGLASYNLYSSENSLLTLRGGRVPTPLGLYNDTRDVASTRPSILLPQSIYFDVNRNLALSADGGYIYGEHRTDYGDFSLNFGVVMPRLDDPDFKNVIVGPDPGKMEGDISWVLRTGYEWENGLVKLAVTYADFNGDYKPSSGALLQPGSWRFNPLILSAQYNAEKWSLTGEYAIRRAQLRNFGAIPDTQFTGQSFYIQGTYRLTSSLEALVRYDDLIWDMDDRKGLKLAQAAPGITNHSRFAQDWTFGLRYEILPALNFSAEYHRINGTGWLSNLENPQGTTQHWDMYTIMMSYDF</sequence>
<protein>
    <recommendedName>
        <fullName evidence="4">Porin</fullName>
    </recommendedName>
</protein>
<gene>
    <name evidence="2" type="ORF">EQU24_10315</name>
</gene>
<evidence type="ECO:0000313" key="2">
    <source>
        <dbReference type="EMBL" id="QCW82582.1"/>
    </source>
</evidence>
<organism evidence="2 3">
    <name type="scientific">Methylotuvimicrobium buryatense</name>
    <name type="common">Methylomicrobium buryatense</name>
    <dbReference type="NCBI Taxonomy" id="95641"/>
    <lineage>
        <taxon>Bacteria</taxon>
        <taxon>Pseudomonadati</taxon>
        <taxon>Pseudomonadota</taxon>
        <taxon>Gammaproteobacteria</taxon>
        <taxon>Methylococcales</taxon>
        <taxon>Methylococcaceae</taxon>
        <taxon>Methylotuvimicrobium</taxon>
    </lineage>
</organism>
<evidence type="ECO:0000313" key="3">
    <source>
        <dbReference type="Proteomes" id="UP000305881"/>
    </source>
</evidence>
<dbReference type="EMBL" id="CP035467">
    <property type="protein sequence ID" value="QCW82582.1"/>
    <property type="molecule type" value="Genomic_DNA"/>
</dbReference>
<dbReference type="Gene3D" id="2.40.160.10">
    <property type="entry name" value="Porin"/>
    <property type="match status" value="1"/>
</dbReference>
<dbReference type="KEGG" id="mbur:EQU24_10315"/>
<feature type="chain" id="PRO_5020188792" description="Porin" evidence="1">
    <location>
        <begin position="32"/>
        <end position="404"/>
    </location>
</feature>
<dbReference type="RefSeq" id="WP_017839584.1">
    <property type="nucleotide sequence ID" value="NZ_CP035467.1"/>
</dbReference>
<reference evidence="3" key="1">
    <citation type="journal article" date="2019" name="J. Bacteriol.">
        <title>A Mutagenic Screen Identifies a TonB-Dependent Receptor Required for the Lanthanide Metal Switch in the Type I Methanotroph 'Methylotuvimicrobium buryatense' 5GB1C.</title>
        <authorList>
            <person name="Groom J.D."/>
            <person name="Ford S.M."/>
            <person name="Pesesky M.W."/>
            <person name="Lidstrom M.E."/>
        </authorList>
    </citation>
    <scope>NUCLEOTIDE SEQUENCE [LARGE SCALE GENOMIC DNA]</scope>
    <source>
        <strain evidence="3">5GB1C</strain>
    </source>
</reference>
<dbReference type="OrthoDB" id="106501at2"/>
<dbReference type="AlphaFoldDB" id="A0A4P9UMM2"/>
<keyword evidence="3" id="KW-1185">Reference proteome</keyword>
<evidence type="ECO:0008006" key="4">
    <source>
        <dbReference type="Google" id="ProtNLM"/>
    </source>
</evidence>
<accession>A0A4P9UMM2</accession>
<dbReference type="SUPFAM" id="SSF56935">
    <property type="entry name" value="Porins"/>
    <property type="match status" value="1"/>
</dbReference>
<proteinExistence type="predicted"/>
<feature type="signal peptide" evidence="1">
    <location>
        <begin position="1"/>
        <end position="31"/>
    </location>
</feature>
<keyword evidence="1" id="KW-0732">Signal</keyword>
<dbReference type="STRING" id="675511.GCA_000341735_00976"/>
<dbReference type="InterPro" id="IPR023614">
    <property type="entry name" value="Porin_dom_sf"/>
</dbReference>
<dbReference type="Proteomes" id="UP000305881">
    <property type="component" value="Chromosome"/>
</dbReference>
<evidence type="ECO:0000256" key="1">
    <source>
        <dbReference type="SAM" id="SignalP"/>
    </source>
</evidence>